<dbReference type="Proteomes" id="UP000297706">
    <property type="component" value="Unassembled WGS sequence"/>
</dbReference>
<dbReference type="EMBL" id="PQVH01000014">
    <property type="protein sequence ID" value="TFW70051.1"/>
    <property type="molecule type" value="Genomic_DNA"/>
</dbReference>
<feature type="binding site" evidence="7">
    <location>
        <position position="21"/>
    </location>
    <ligand>
        <name>S-adenosyl-L-methionine</name>
        <dbReference type="ChEBI" id="CHEBI:59789"/>
    </ligand>
</feature>
<feature type="binding site" evidence="7">
    <location>
        <position position="17"/>
    </location>
    <ligand>
        <name>S-adenosyl-L-methionine</name>
        <dbReference type="ChEBI" id="CHEBI:59789"/>
    </ligand>
</feature>
<dbReference type="PANTHER" id="PTHR30481:SF3">
    <property type="entry name" value="DNA ADENINE METHYLASE"/>
    <property type="match status" value="1"/>
</dbReference>
<evidence type="ECO:0000256" key="8">
    <source>
        <dbReference type="RuleBase" id="RU361257"/>
    </source>
</evidence>
<evidence type="ECO:0000256" key="4">
    <source>
        <dbReference type="ARBA" id="ARBA00022679"/>
    </source>
</evidence>
<name>A0A4Y9VP38_9PROT</name>
<dbReference type="GO" id="GO:0032259">
    <property type="term" value="P:methylation"/>
    <property type="evidence" value="ECO:0007669"/>
    <property type="project" value="UniProtKB-KW"/>
</dbReference>
<evidence type="ECO:0000256" key="3">
    <source>
        <dbReference type="ARBA" id="ARBA00022603"/>
    </source>
</evidence>
<keyword evidence="4 8" id="KW-0808">Transferase</keyword>
<dbReference type="PANTHER" id="PTHR30481">
    <property type="entry name" value="DNA ADENINE METHYLASE"/>
    <property type="match status" value="1"/>
</dbReference>
<dbReference type="GO" id="GO:1904047">
    <property type="term" value="F:S-adenosyl-L-methionine binding"/>
    <property type="evidence" value="ECO:0007669"/>
    <property type="project" value="TreeGrafter"/>
</dbReference>
<proteinExistence type="inferred from homology"/>
<evidence type="ECO:0000256" key="2">
    <source>
        <dbReference type="ARBA" id="ARBA00011900"/>
    </source>
</evidence>
<feature type="binding site" evidence="7">
    <location>
        <position position="62"/>
    </location>
    <ligand>
        <name>S-adenosyl-L-methionine</name>
        <dbReference type="ChEBI" id="CHEBI:59789"/>
    </ligand>
</feature>
<keyword evidence="5 8" id="KW-0949">S-adenosyl-L-methionine</keyword>
<dbReference type="GO" id="GO:0043565">
    <property type="term" value="F:sequence-specific DNA binding"/>
    <property type="evidence" value="ECO:0007669"/>
    <property type="project" value="TreeGrafter"/>
</dbReference>
<dbReference type="EC" id="2.1.1.72" evidence="2 8"/>
<keyword evidence="10" id="KW-1185">Reference proteome</keyword>
<dbReference type="InterPro" id="IPR012327">
    <property type="entry name" value="MeTrfase_D12"/>
</dbReference>
<evidence type="ECO:0000256" key="6">
    <source>
        <dbReference type="ARBA" id="ARBA00047942"/>
    </source>
</evidence>
<dbReference type="GO" id="GO:0006298">
    <property type="term" value="P:mismatch repair"/>
    <property type="evidence" value="ECO:0007669"/>
    <property type="project" value="TreeGrafter"/>
</dbReference>
<dbReference type="InterPro" id="IPR029063">
    <property type="entry name" value="SAM-dependent_MTases_sf"/>
</dbReference>
<gene>
    <name evidence="9" type="ORF">C3Y98_11320</name>
</gene>
<dbReference type="Gene3D" id="1.10.1020.10">
    <property type="entry name" value="Adenine-specific Methyltransferase, Domain 2"/>
    <property type="match status" value="1"/>
</dbReference>
<dbReference type="Pfam" id="PF02086">
    <property type="entry name" value="MethyltransfD12"/>
    <property type="match status" value="1"/>
</dbReference>
<dbReference type="InterPro" id="IPR023095">
    <property type="entry name" value="Ade_MeTrfase_dom_2"/>
</dbReference>
<dbReference type="RefSeq" id="WP_135278697.1">
    <property type="nucleotide sequence ID" value="NZ_PQVH01000014.1"/>
</dbReference>
<organism evidence="9 10">
    <name type="scientific">Methylotenera oryzisoli</name>
    <dbReference type="NCBI Taxonomy" id="2080758"/>
    <lineage>
        <taxon>Bacteria</taxon>
        <taxon>Pseudomonadati</taxon>
        <taxon>Pseudomonadota</taxon>
        <taxon>Betaproteobacteria</taxon>
        <taxon>Nitrosomonadales</taxon>
        <taxon>Methylophilaceae</taxon>
        <taxon>Methylotenera</taxon>
    </lineage>
</organism>
<dbReference type="Gene3D" id="3.40.50.150">
    <property type="entry name" value="Vaccinia Virus protein VP39"/>
    <property type="match status" value="1"/>
</dbReference>
<evidence type="ECO:0000313" key="9">
    <source>
        <dbReference type="EMBL" id="TFW70051.1"/>
    </source>
</evidence>
<protein>
    <recommendedName>
        <fullName evidence="2 8">Site-specific DNA-methyltransferase (adenine-specific)</fullName>
        <ecNumber evidence="2 8">2.1.1.72</ecNumber>
    </recommendedName>
</protein>
<dbReference type="AlphaFoldDB" id="A0A4Y9VP38"/>
<comment type="caution">
    <text evidence="9">The sequence shown here is derived from an EMBL/GenBank/DDBJ whole genome shotgun (WGS) entry which is preliminary data.</text>
</comment>
<evidence type="ECO:0000256" key="7">
    <source>
        <dbReference type="PIRSR" id="PIRSR000398-1"/>
    </source>
</evidence>
<feature type="binding site" evidence="7">
    <location>
        <position position="185"/>
    </location>
    <ligand>
        <name>S-adenosyl-L-methionine</name>
        <dbReference type="ChEBI" id="CHEBI:59789"/>
    </ligand>
</feature>
<accession>A0A4Y9VP38</accession>
<comment type="similarity">
    <text evidence="1 8">Belongs to the N(4)/N(6)-methyltransferase family.</text>
</comment>
<dbReference type="PIRSF" id="PIRSF000398">
    <property type="entry name" value="M_m6A_EcoRV"/>
    <property type="match status" value="1"/>
</dbReference>
<dbReference type="OrthoDB" id="9805629at2"/>
<evidence type="ECO:0000256" key="1">
    <source>
        <dbReference type="ARBA" id="ARBA00006594"/>
    </source>
</evidence>
<dbReference type="InterPro" id="IPR002052">
    <property type="entry name" value="DNA_methylase_N6_adenine_CS"/>
</dbReference>
<comment type="catalytic activity">
    <reaction evidence="6 8">
        <text>a 2'-deoxyadenosine in DNA + S-adenosyl-L-methionine = an N(6)-methyl-2'-deoxyadenosine in DNA + S-adenosyl-L-homocysteine + H(+)</text>
        <dbReference type="Rhea" id="RHEA:15197"/>
        <dbReference type="Rhea" id="RHEA-COMP:12418"/>
        <dbReference type="Rhea" id="RHEA-COMP:12419"/>
        <dbReference type="ChEBI" id="CHEBI:15378"/>
        <dbReference type="ChEBI" id="CHEBI:57856"/>
        <dbReference type="ChEBI" id="CHEBI:59789"/>
        <dbReference type="ChEBI" id="CHEBI:90615"/>
        <dbReference type="ChEBI" id="CHEBI:90616"/>
        <dbReference type="EC" id="2.1.1.72"/>
    </reaction>
</comment>
<dbReference type="SUPFAM" id="SSF53335">
    <property type="entry name" value="S-adenosyl-L-methionine-dependent methyltransferases"/>
    <property type="match status" value="1"/>
</dbReference>
<reference evidence="9 10" key="1">
    <citation type="submission" date="2018-02" db="EMBL/GenBank/DDBJ databases">
        <title>A novel lanthanide dependent methylotroph, Methylotenera sp. La3113.</title>
        <authorList>
            <person name="Lv H."/>
            <person name="Tani A."/>
        </authorList>
    </citation>
    <scope>NUCLEOTIDE SEQUENCE [LARGE SCALE GENOMIC DNA]</scope>
    <source>
        <strain evidence="9 10">La3113</strain>
    </source>
</reference>
<dbReference type="GO" id="GO:0009007">
    <property type="term" value="F:site-specific DNA-methyltransferase (adenine-specific) activity"/>
    <property type="evidence" value="ECO:0007669"/>
    <property type="project" value="UniProtKB-UniRule"/>
</dbReference>
<evidence type="ECO:0000313" key="10">
    <source>
        <dbReference type="Proteomes" id="UP000297706"/>
    </source>
</evidence>
<dbReference type="GO" id="GO:0009307">
    <property type="term" value="P:DNA restriction-modification system"/>
    <property type="evidence" value="ECO:0007669"/>
    <property type="project" value="InterPro"/>
</dbReference>
<dbReference type="PROSITE" id="PS00092">
    <property type="entry name" value="N6_MTASE"/>
    <property type="match status" value="1"/>
</dbReference>
<sequence length="277" mass="31823">MQLDYEKNTSLAPFLRWAGGKRWLIKKENHIAPLNYNTYIEPFLGSAAVFFSMPYKPFIISDTNKDLINCYIAIKEDYKEVQGLLEVHQAKHTKEYYYQIRAEEPESNVTRAARFLYLNRTCFNGLYRVNKQGKFNVPIGTRNNAFLDDDKFKAVAARLGQGKILNQDFEKTISMAGHGDFVFIDPPYTVNHNLNGFIEYNEKIFSWDDQIRLKNSIISALGRGAMLTMSNADHESIHDLYSGLCKIQKIERSSVIAGKSCNRKTTSEVIMRFGWAS</sequence>
<dbReference type="PRINTS" id="PR00505">
    <property type="entry name" value="D12N6MTFRASE"/>
</dbReference>
<keyword evidence="3 8" id="KW-0489">Methyltransferase</keyword>
<evidence type="ECO:0000256" key="5">
    <source>
        <dbReference type="ARBA" id="ARBA00022691"/>
    </source>
</evidence>
<dbReference type="NCBIfam" id="TIGR00571">
    <property type="entry name" value="dam"/>
    <property type="match status" value="1"/>
</dbReference>
<dbReference type="InterPro" id="IPR012263">
    <property type="entry name" value="M_m6A_EcoRV"/>
</dbReference>